<reference evidence="4" key="1">
    <citation type="submission" date="2017-12" db="EMBL/GenBank/DDBJ databases">
        <title>Draft genome sequence of Telmatospirillum siberiense 26-4b1T, an acidotolerant peatland alphaproteobacterium potentially involved in sulfur cycling.</title>
        <authorList>
            <person name="Hausmann B."/>
            <person name="Pjevac P."/>
            <person name="Schreck K."/>
            <person name="Herbold C.W."/>
            <person name="Daims H."/>
            <person name="Wagner M."/>
            <person name="Pester M."/>
            <person name="Loy A."/>
        </authorList>
    </citation>
    <scope>NUCLEOTIDE SEQUENCE [LARGE SCALE GENOMIC DNA]</scope>
    <source>
        <strain evidence="4">26-4b1</strain>
    </source>
</reference>
<comment type="caution">
    <text evidence="3">The sequence shown here is derived from an EMBL/GenBank/DDBJ whole genome shotgun (WGS) entry which is preliminary data.</text>
</comment>
<evidence type="ECO:0000313" key="4">
    <source>
        <dbReference type="Proteomes" id="UP000233293"/>
    </source>
</evidence>
<dbReference type="Proteomes" id="UP000233293">
    <property type="component" value="Unassembled WGS sequence"/>
</dbReference>
<keyword evidence="1" id="KW-0479">Metal-binding</keyword>
<protein>
    <recommendedName>
        <fullName evidence="5">Cobalamin biosynthesis protein CbiX</fullName>
    </recommendedName>
</protein>
<dbReference type="Gene3D" id="3.40.50.1400">
    <property type="match status" value="2"/>
</dbReference>
<dbReference type="GO" id="GO:0046872">
    <property type="term" value="F:metal ion binding"/>
    <property type="evidence" value="ECO:0007669"/>
    <property type="project" value="UniProtKB-KW"/>
</dbReference>
<dbReference type="SUPFAM" id="SSF53800">
    <property type="entry name" value="Chelatase"/>
    <property type="match status" value="1"/>
</dbReference>
<dbReference type="EMBL" id="PIUM01000035">
    <property type="protein sequence ID" value="PKU22244.1"/>
    <property type="molecule type" value="Genomic_DNA"/>
</dbReference>
<dbReference type="InterPro" id="IPR002762">
    <property type="entry name" value="CbiX-like"/>
</dbReference>
<organism evidence="3 4">
    <name type="scientific">Telmatospirillum siberiense</name>
    <dbReference type="NCBI Taxonomy" id="382514"/>
    <lineage>
        <taxon>Bacteria</taxon>
        <taxon>Pseudomonadati</taxon>
        <taxon>Pseudomonadota</taxon>
        <taxon>Alphaproteobacteria</taxon>
        <taxon>Rhodospirillales</taxon>
        <taxon>Rhodospirillaceae</taxon>
        <taxon>Telmatospirillum</taxon>
    </lineage>
</organism>
<dbReference type="Pfam" id="PF01903">
    <property type="entry name" value="CbiX"/>
    <property type="match status" value="2"/>
</dbReference>
<dbReference type="PANTHER" id="PTHR33542">
    <property type="entry name" value="SIROHYDROCHLORIN FERROCHELATASE, CHLOROPLASTIC"/>
    <property type="match status" value="1"/>
</dbReference>
<evidence type="ECO:0000313" key="3">
    <source>
        <dbReference type="EMBL" id="PKU22244.1"/>
    </source>
</evidence>
<sequence>MERMTLWNEAALLLVGHGSSRLATSRQATDRLVEAIRRRGLFAEVRGCFWKEAPFLSLDLVRAKTVYVVPNFAGEGAFTQRLIPERLGITGTLSRLGDRRLVYTRPVGCHPRLPELLCRRAEELCRDHRVAPQSAGLLIIGHGSRRPGGVSATPEAVAATLRGEEVFAEVATAYLEQAPFVADWPQLVAARHVLVAPWLVSEGMHASEDLPPHFGMSAPRGGPVEIHGRTVWLMDGIGRDDEVVEMILDHIRQAETAVGL</sequence>
<name>A0A2N3PPD7_9PROT</name>
<dbReference type="CDD" id="cd03416">
    <property type="entry name" value="CbiX_SirB_N"/>
    <property type="match status" value="1"/>
</dbReference>
<proteinExistence type="predicted"/>
<keyword evidence="2" id="KW-0456">Lyase</keyword>
<evidence type="ECO:0008006" key="5">
    <source>
        <dbReference type="Google" id="ProtNLM"/>
    </source>
</evidence>
<dbReference type="AlphaFoldDB" id="A0A2N3PPD7"/>
<dbReference type="InterPro" id="IPR050963">
    <property type="entry name" value="Sirohydro_Cobaltochel/CbiX"/>
</dbReference>
<dbReference type="GO" id="GO:0016829">
    <property type="term" value="F:lyase activity"/>
    <property type="evidence" value="ECO:0007669"/>
    <property type="project" value="UniProtKB-KW"/>
</dbReference>
<gene>
    <name evidence="3" type="ORF">CWS72_22515</name>
</gene>
<evidence type="ECO:0000256" key="1">
    <source>
        <dbReference type="ARBA" id="ARBA00022723"/>
    </source>
</evidence>
<dbReference type="PANTHER" id="PTHR33542:SF3">
    <property type="entry name" value="SIROHYDROCHLORIN FERROCHELATASE, CHLOROPLASTIC"/>
    <property type="match status" value="1"/>
</dbReference>
<evidence type="ECO:0000256" key="2">
    <source>
        <dbReference type="ARBA" id="ARBA00023239"/>
    </source>
</evidence>
<keyword evidence="4" id="KW-1185">Reference proteome</keyword>
<accession>A0A2N3PPD7</accession>